<dbReference type="InterPro" id="IPR044946">
    <property type="entry name" value="Restrct_endonuc_typeI_TRD_sf"/>
</dbReference>
<dbReference type="InterPro" id="IPR000055">
    <property type="entry name" value="Restrct_endonuc_typeI_TRD"/>
</dbReference>
<proteinExistence type="inferred from homology"/>
<sequence>MSFDDLTLADLAAPQKNAIVGGPFGSNLVSKDYVETGVPVIRGANMGEKWVGGAFVYVSNEKTVQLSQNIARPNDLVFTQRGTLGQVSIVPNHGHDRYVVSQSQMKITVDPSKADVNFLYYLFNSPDQLRYIRNSAIQTGVPHTNLGILKKTPVKMPPLAIQKQVASVLTALDDRIALLRETNTTLEAIAQALFKSWFVDFDPVRAKQQGREPEGMDPTAAALFPDSFEESELGLVPKGWSRLAFTDTVKVIGGGTPKTSIPEYWGGDIPWFSVVDAPATTDVFVIDTAKHISVQGLNNSSTKLLAEGTTIISARGTVGRLALVGREMAMNQSCYGLRGKADDAYFTYFSTYRLVESLKQRSHGSVFDTITTDTMRGVFVIYPDKNVIQAFETVLSPVMNRIKTNLEQTQTLATLRDTMLPRLISGQLRMPEAETALEAA</sequence>
<accession>A0ABV7F8Y9</accession>
<feature type="domain" description="Type I restriction modification DNA specificity" evidence="4">
    <location>
        <begin position="237"/>
        <end position="403"/>
    </location>
</feature>
<dbReference type="GO" id="GO:0016787">
    <property type="term" value="F:hydrolase activity"/>
    <property type="evidence" value="ECO:0007669"/>
    <property type="project" value="UniProtKB-KW"/>
</dbReference>
<dbReference type="PANTHER" id="PTHR30408">
    <property type="entry name" value="TYPE-1 RESTRICTION ENZYME ECOKI SPECIFICITY PROTEIN"/>
    <property type="match status" value="1"/>
</dbReference>
<evidence type="ECO:0000256" key="3">
    <source>
        <dbReference type="ARBA" id="ARBA00023125"/>
    </source>
</evidence>
<feature type="domain" description="Type I restriction modification DNA specificity" evidence="4">
    <location>
        <begin position="39"/>
        <end position="187"/>
    </location>
</feature>
<keyword evidence="5" id="KW-0540">Nuclease</keyword>
<comment type="caution">
    <text evidence="5">The sequence shown here is derived from an EMBL/GenBank/DDBJ whole genome shotgun (WGS) entry which is preliminary data.</text>
</comment>
<dbReference type="Pfam" id="PF01420">
    <property type="entry name" value="Methylase_S"/>
    <property type="match status" value="2"/>
</dbReference>
<dbReference type="GO" id="GO:0004519">
    <property type="term" value="F:endonuclease activity"/>
    <property type="evidence" value="ECO:0007669"/>
    <property type="project" value="UniProtKB-KW"/>
</dbReference>
<keyword evidence="5" id="KW-0255">Endonuclease</keyword>
<dbReference type="Gene3D" id="3.90.220.20">
    <property type="entry name" value="DNA methylase specificity domains"/>
    <property type="match status" value="2"/>
</dbReference>
<name>A0ABV7F8Y9_9BURK</name>
<keyword evidence="6" id="KW-1185">Reference proteome</keyword>
<dbReference type="Proteomes" id="UP001595530">
    <property type="component" value="Unassembled WGS sequence"/>
</dbReference>
<keyword evidence="3" id="KW-0238">DNA-binding</keyword>
<dbReference type="InterPro" id="IPR052021">
    <property type="entry name" value="Type-I_RS_S_subunit"/>
</dbReference>
<keyword evidence="5" id="KW-0378">Hydrolase</keyword>
<evidence type="ECO:0000256" key="2">
    <source>
        <dbReference type="ARBA" id="ARBA00022747"/>
    </source>
</evidence>
<protein>
    <submittedName>
        <fullName evidence="5">Restriction endonuclease subunit S</fullName>
        <ecNumber evidence="5">3.1.21.-</ecNumber>
    </submittedName>
</protein>
<dbReference type="PANTHER" id="PTHR30408:SF12">
    <property type="entry name" value="TYPE I RESTRICTION ENZYME MJAVIII SPECIFICITY SUBUNIT"/>
    <property type="match status" value="1"/>
</dbReference>
<dbReference type="CDD" id="cd17243">
    <property type="entry name" value="RMtype1_S_AchA6I-TRD2-CR2_like"/>
    <property type="match status" value="1"/>
</dbReference>
<evidence type="ECO:0000259" key="4">
    <source>
        <dbReference type="Pfam" id="PF01420"/>
    </source>
</evidence>
<comment type="similarity">
    <text evidence="1">Belongs to the type-I restriction system S methylase family.</text>
</comment>
<organism evidence="5 6">
    <name type="scientific">Undibacterium arcticum</name>
    <dbReference type="NCBI Taxonomy" id="1762892"/>
    <lineage>
        <taxon>Bacteria</taxon>
        <taxon>Pseudomonadati</taxon>
        <taxon>Pseudomonadota</taxon>
        <taxon>Betaproteobacteria</taxon>
        <taxon>Burkholderiales</taxon>
        <taxon>Oxalobacteraceae</taxon>
        <taxon>Undibacterium</taxon>
    </lineage>
</organism>
<dbReference type="EC" id="3.1.21.-" evidence="5"/>
<evidence type="ECO:0000313" key="6">
    <source>
        <dbReference type="Proteomes" id="UP001595530"/>
    </source>
</evidence>
<gene>
    <name evidence="5" type="ORF">ACFOFO_19165</name>
</gene>
<dbReference type="Gene3D" id="1.10.287.1120">
    <property type="entry name" value="Bipartite methylase S protein"/>
    <property type="match status" value="1"/>
</dbReference>
<keyword evidence="2" id="KW-0680">Restriction system</keyword>
<reference evidence="6" key="1">
    <citation type="journal article" date="2019" name="Int. J. Syst. Evol. Microbiol.">
        <title>The Global Catalogue of Microorganisms (GCM) 10K type strain sequencing project: providing services to taxonomists for standard genome sequencing and annotation.</title>
        <authorList>
            <consortium name="The Broad Institute Genomics Platform"/>
            <consortium name="The Broad Institute Genome Sequencing Center for Infectious Disease"/>
            <person name="Wu L."/>
            <person name="Ma J."/>
        </authorList>
    </citation>
    <scope>NUCLEOTIDE SEQUENCE [LARGE SCALE GENOMIC DNA]</scope>
    <source>
        <strain evidence="6">KCTC 42986</strain>
    </source>
</reference>
<dbReference type="SUPFAM" id="SSF116734">
    <property type="entry name" value="DNA methylase specificity domain"/>
    <property type="match status" value="2"/>
</dbReference>
<dbReference type="EMBL" id="JBHRTP010000066">
    <property type="protein sequence ID" value="MFC3110055.1"/>
    <property type="molecule type" value="Genomic_DNA"/>
</dbReference>
<evidence type="ECO:0000256" key="1">
    <source>
        <dbReference type="ARBA" id="ARBA00010923"/>
    </source>
</evidence>
<dbReference type="RefSeq" id="WP_390332437.1">
    <property type="nucleotide sequence ID" value="NZ_JBHRTP010000066.1"/>
</dbReference>
<evidence type="ECO:0000313" key="5">
    <source>
        <dbReference type="EMBL" id="MFC3110055.1"/>
    </source>
</evidence>